<name>A0A2P2N0M4_RHIMU</name>
<dbReference type="EMBL" id="GGEC01055514">
    <property type="protein sequence ID" value="MBX35998.1"/>
    <property type="molecule type" value="Transcribed_RNA"/>
</dbReference>
<reference evidence="1" key="1">
    <citation type="submission" date="2018-02" db="EMBL/GenBank/DDBJ databases">
        <title>Rhizophora mucronata_Transcriptome.</title>
        <authorList>
            <person name="Meera S.P."/>
            <person name="Sreeshan A."/>
            <person name="Augustine A."/>
        </authorList>
    </citation>
    <scope>NUCLEOTIDE SEQUENCE</scope>
    <source>
        <tissue evidence="1">Leaf</tissue>
    </source>
</reference>
<proteinExistence type="predicted"/>
<evidence type="ECO:0000313" key="1">
    <source>
        <dbReference type="EMBL" id="MBX35998.1"/>
    </source>
</evidence>
<dbReference type="AlphaFoldDB" id="A0A2P2N0M4"/>
<accession>A0A2P2N0M4</accession>
<protein>
    <submittedName>
        <fullName evidence="1">Uncharacterized protein</fullName>
    </submittedName>
</protein>
<organism evidence="1">
    <name type="scientific">Rhizophora mucronata</name>
    <name type="common">Asiatic mangrove</name>
    <dbReference type="NCBI Taxonomy" id="61149"/>
    <lineage>
        <taxon>Eukaryota</taxon>
        <taxon>Viridiplantae</taxon>
        <taxon>Streptophyta</taxon>
        <taxon>Embryophyta</taxon>
        <taxon>Tracheophyta</taxon>
        <taxon>Spermatophyta</taxon>
        <taxon>Magnoliopsida</taxon>
        <taxon>eudicotyledons</taxon>
        <taxon>Gunneridae</taxon>
        <taxon>Pentapetalae</taxon>
        <taxon>rosids</taxon>
        <taxon>fabids</taxon>
        <taxon>Malpighiales</taxon>
        <taxon>Rhizophoraceae</taxon>
        <taxon>Rhizophora</taxon>
    </lineage>
</organism>
<sequence>MSFMCKHYRVSAPGSNLADYKLWCTVLRNHYIPSQWPPTVILPLRLFTTLPILIPTPSICTTLIINSQAMPATNSCLGNVNIGKSLDLARYILSLGLRRMPQRPSLIPPPGKQLAVVADGKRVATAGDDGPDRVRLKSFDDAHPFFLVVGPCPQLPILT</sequence>